<dbReference type="InterPro" id="IPR029058">
    <property type="entry name" value="AB_hydrolase_fold"/>
</dbReference>
<evidence type="ECO:0000256" key="1">
    <source>
        <dbReference type="SAM" id="SignalP"/>
    </source>
</evidence>
<evidence type="ECO:0000313" key="2">
    <source>
        <dbReference type="EMBL" id="SAL77218.1"/>
    </source>
</evidence>
<evidence type="ECO:0000313" key="3">
    <source>
        <dbReference type="Proteomes" id="UP000054925"/>
    </source>
</evidence>
<dbReference type="SUPFAM" id="SSF53474">
    <property type="entry name" value="alpha/beta-Hydrolases"/>
    <property type="match status" value="1"/>
</dbReference>
<dbReference type="PANTHER" id="PTHR42972">
    <property type="entry name" value="TOL-PAL SYSTEM PROTEIN TOLB"/>
    <property type="match status" value="1"/>
</dbReference>
<dbReference type="Proteomes" id="UP000054925">
    <property type="component" value="Unassembled WGS sequence"/>
</dbReference>
<gene>
    <name evidence="2" type="ORF">AWB67_05058</name>
</gene>
<comment type="caution">
    <text evidence="2">The sequence shown here is derived from an EMBL/GenBank/DDBJ whole genome shotgun (WGS) entry which is preliminary data.</text>
</comment>
<organism evidence="2 3">
    <name type="scientific">Caballeronia terrestris</name>
    <dbReference type="NCBI Taxonomy" id="1226301"/>
    <lineage>
        <taxon>Bacteria</taxon>
        <taxon>Pseudomonadati</taxon>
        <taxon>Pseudomonadota</taxon>
        <taxon>Betaproteobacteria</taxon>
        <taxon>Burkholderiales</taxon>
        <taxon>Burkholderiaceae</taxon>
        <taxon>Caballeronia</taxon>
    </lineage>
</organism>
<sequence length="366" mass="39015">MKAILCFCALIARISFASAASNYPQLPALNIDITQTSVSGISSGGFMAVQLAVAYSSIIKGVGVVAAGPYYCSQSDIRIATTRCSCTIAPASSCDVTPASASVPALVTFTKTSATSHLIEDVANLRRQRVITFSGAKDATVPRPVVTQLIGYYAALGTPAQNVSKIELPNAGHTMPTVDYGVPCSATESPFIGKCGYDAARVILSWIYGPNPLQPPSATTPKGRFIRFDQSRYVPEGKSSFFGSSTGMDTSGWLYVPASCSAGTPCRLHVALHGCEQGQDYLPLQSPPGGGLFYGTTFVRNAGYAKWADNNRIVVLYPQAVSIPLSNPNGCWDWWGYTDRHFADQQGIQMRAIRNMIDRLTSGAAH</sequence>
<dbReference type="AlphaFoldDB" id="A0A158K7V9"/>
<keyword evidence="3" id="KW-1185">Reference proteome</keyword>
<feature type="signal peptide" evidence="1">
    <location>
        <begin position="1"/>
        <end position="19"/>
    </location>
</feature>
<name>A0A158K7V9_9BURK</name>
<reference evidence="2" key="1">
    <citation type="submission" date="2016-01" db="EMBL/GenBank/DDBJ databases">
        <authorList>
            <person name="Peeters C."/>
        </authorList>
    </citation>
    <scope>NUCLEOTIDE SEQUENCE [LARGE SCALE GENOMIC DNA]</scope>
    <source>
        <strain evidence="2">LMG 22937</strain>
    </source>
</reference>
<dbReference type="Gene3D" id="3.40.50.1820">
    <property type="entry name" value="alpha/beta hydrolase"/>
    <property type="match status" value="2"/>
</dbReference>
<accession>A0A158K7V9</accession>
<keyword evidence="1" id="KW-0732">Signal</keyword>
<dbReference type="RefSeq" id="WP_235025299.1">
    <property type="nucleotide sequence ID" value="NZ_FCOL02000040.1"/>
</dbReference>
<proteinExistence type="predicted"/>
<feature type="chain" id="PRO_5011110891" evidence="1">
    <location>
        <begin position="20"/>
        <end position="366"/>
    </location>
</feature>
<dbReference type="EMBL" id="FCOL02000040">
    <property type="protein sequence ID" value="SAL77218.1"/>
    <property type="molecule type" value="Genomic_DNA"/>
</dbReference>
<dbReference type="PANTHER" id="PTHR42972:SF8">
    <property type="entry name" value="POLYHYDROXYBUTYRATE DEPOLYMERASE"/>
    <property type="match status" value="1"/>
</dbReference>
<protein>
    <submittedName>
        <fullName evidence="2">Poly (3-hydroxybutyrate) depolymerase</fullName>
    </submittedName>
</protein>